<keyword evidence="5" id="KW-1185">Reference proteome</keyword>
<dbReference type="SUPFAM" id="SSF49764">
    <property type="entry name" value="HSP20-like chaperones"/>
    <property type="match status" value="1"/>
</dbReference>
<sequence length="131" mass="14428">MMSEKAKIQHIPVKVYRTHDRLMVAAPMPGLQPEDLGIEVTADNHLILQGEIRGLLKDVKELVVDEWSVGAYHREIQLPVPVDAERANVSYGNGVIVVAFIISSQTVPARLTVQRVAPDHGQRAGYTGHTT</sequence>
<reference evidence="4 5" key="1">
    <citation type="journal article" date="2021" name="Int. J. Syst. Evol. Microbiol.">
        <title>Reticulibacter mediterranei gen. nov., sp. nov., within the new family Reticulibacteraceae fam. nov., and Ktedonospora formicarum gen. nov., sp. nov., Ktedonobacter robiniae sp. nov., Dictyobacter formicarum sp. nov. and Dictyobacter arantiisoli sp. nov., belonging to the class Ktedonobacteria.</title>
        <authorList>
            <person name="Yabe S."/>
            <person name="Zheng Y."/>
            <person name="Wang C.M."/>
            <person name="Sakai Y."/>
            <person name="Abe K."/>
            <person name="Yokota A."/>
            <person name="Donadio S."/>
            <person name="Cavaletti L."/>
            <person name="Monciardini P."/>
        </authorList>
    </citation>
    <scope>NUCLEOTIDE SEQUENCE [LARGE SCALE GENOMIC DNA]</scope>
    <source>
        <strain evidence="4 5">SOSP1-30</strain>
    </source>
</reference>
<evidence type="ECO:0000313" key="4">
    <source>
        <dbReference type="EMBL" id="GHO54995.1"/>
    </source>
</evidence>
<comment type="similarity">
    <text evidence="1 2">Belongs to the small heat shock protein (HSP20) family.</text>
</comment>
<accession>A0ABQ3URC2</accession>
<evidence type="ECO:0000313" key="5">
    <source>
        <dbReference type="Proteomes" id="UP000654345"/>
    </source>
</evidence>
<dbReference type="InterPro" id="IPR008978">
    <property type="entry name" value="HSP20-like_chaperone"/>
</dbReference>
<feature type="domain" description="SHSP" evidence="3">
    <location>
        <begin position="4"/>
        <end position="119"/>
    </location>
</feature>
<dbReference type="InterPro" id="IPR002068">
    <property type="entry name" value="A-crystallin/Hsp20_dom"/>
</dbReference>
<protein>
    <recommendedName>
        <fullName evidence="3">SHSP domain-containing protein</fullName>
    </recommendedName>
</protein>
<dbReference type="EMBL" id="BNJG01000001">
    <property type="protein sequence ID" value="GHO54995.1"/>
    <property type="molecule type" value="Genomic_DNA"/>
</dbReference>
<name>A0ABQ3URC2_9CHLR</name>
<evidence type="ECO:0000256" key="2">
    <source>
        <dbReference type="RuleBase" id="RU003616"/>
    </source>
</evidence>
<dbReference type="Gene3D" id="2.60.40.790">
    <property type="match status" value="1"/>
</dbReference>
<organism evidence="4 5">
    <name type="scientific">Ktedonobacter robiniae</name>
    <dbReference type="NCBI Taxonomy" id="2778365"/>
    <lineage>
        <taxon>Bacteria</taxon>
        <taxon>Bacillati</taxon>
        <taxon>Chloroflexota</taxon>
        <taxon>Ktedonobacteria</taxon>
        <taxon>Ktedonobacterales</taxon>
        <taxon>Ktedonobacteraceae</taxon>
        <taxon>Ktedonobacter</taxon>
    </lineage>
</organism>
<dbReference type="PROSITE" id="PS01031">
    <property type="entry name" value="SHSP"/>
    <property type="match status" value="1"/>
</dbReference>
<dbReference type="RefSeq" id="WP_201371645.1">
    <property type="nucleotide sequence ID" value="NZ_BNJG01000001.1"/>
</dbReference>
<comment type="caution">
    <text evidence="4">The sequence shown here is derived from an EMBL/GenBank/DDBJ whole genome shotgun (WGS) entry which is preliminary data.</text>
</comment>
<gene>
    <name evidence="4" type="ORF">KSB_34700</name>
</gene>
<dbReference type="CDD" id="cd06464">
    <property type="entry name" value="ACD_sHsps-like"/>
    <property type="match status" value="1"/>
</dbReference>
<dbReference type="Proteomes" id="UP000654345">
    <property type="component" value="Unassembled WGS sequence"/>
</dbReference>
<evidence type="ECO:0000259" key="3">
    <source>
        <dbReference type="PROSITE" id="PS01031"/>
    </source>
</evidence>
<dbReference type="Pfam" id="PF00011">
    <property type="entry name" value="HSP20"/>
    <property type="match status" value="1"/>
</dbReference>
<proteinExistence type="inferred from homology"/>
<evidence type="ECO:0000256" key="1">
    <source>
        <dbReference type="PROSITE-ProRule" id="PRU00285"/>
    </source>
</evidence>